<evidence type="ECO:0000313" key="2">
    <source>
        <dbReference type="Proteomes" id="UP000807306"/>
    </source>
</evidence>
<evidence type="ECO:0008006" key="3">
    <source>
        <dbReference type="Google" id="ProtNLM"/>
    </source>
</evidence>
<keyword evidence="2" id="KW-1185">Reference proteome</keyword>
<proteinExistence type="predicted"/>
<reference evidence="1" key="1">
    <citation type="submission" date="2020-11" db="EMBL/GenBank/DDBJ databases">
        <authorList>
            <consortium name="DOE Joint Genome Institute"/>
            <person name="Ahrendt S."/>
            <person name="Riley R."/>
            <person name="Andreopoulos W."/>
            <person name="Labutti K."/>
            <person name="Pangilinan J."/>
            <person name="Ruiz-Duenas F.J."/>
            <person name="Barrasa J.M."/>
            <person name="Sanchez-Garcia M."/>
            <person name="Camarero S."/>
            <person name="Miyauchi S."/>
            <person name="Serrano A."/>
            <person name="Linde D."/>
            <person name="Babiker R."/>
            <person name="Drula E."/>
            <person name="Ayuso-Fernandez I."/>
            <person name="Pacheco R."/>
            <person name="Padilla G."/>
            <person name="Ferreira P."/>
            <person name="Barriuso J."/>
            <person name="Kellner H."/>
            <person name="Castanera R."/>
            <person name="Alfaro M."/>
            <person name="Ramirez L."/>
            <person name="Pisabarro A.G."/>
            <person name="Kuo A."/>
            <person name="Tritt A."/>
            <person name="Lipzen A."/>
            <person name="He G."/>
            <person name="Yan M."/>
            <person name="Ng V."/>
            <person name="Cullen D."/>
            <person name="Martin F."/>
            <person name="Rosso M.-N."/>
            <person name="Henrissat B."/>
            <person name="Hibbett D."/>
            <person name="Martinez A.T."/>
            <person name="Grigoriev I.V."/>
        </authorList>
    </citation>
    <scope>NUCLEOTIDE SEQUENCE</scope>
    <source>
        <strain evidence="1">CBS 506.95</strain>
    </source>
</reference>
<dbReference type="SUPFAM" id="SSF52047">
    <property type="entry name" value="RNI-like"/>
    <property type="match status" value="1"/>
</dbReference>
<dbReference type="EMBL" id="MU157929">
    <property type="protein sequence ID" value="KAF9522944.1"/>
    <property type="molecule type" value="Genomic_DNA"/>
</dbReference>
<sequence>MPRAWDIQRPKIQDFPADTYAYLDGATCSPCAKIAEMDSKIEQHLQAIAQLVKQRDRYASHLNNHHDPFTSRLPFEVASEILRLALPNYPDRVDPEHYDTGENSHIAAALTLGRVSRVWRAITHKTPQLWNIVGIKVENKGPTPAIFHIRELLDRSVNLPLHLKLYANIDRDAHERSEIVASIIQHLIHYSGRWRSLHLKVPAELVSLLSSQLPSQQNHFSENLSLQMSGTESGENPIELRLAMFSPKRISLSLDPRRLHIRWDNVVNCNLHCTSLLDPLHILAHCSQLTSLRLSGFLVQQGNPTYPQVVNASLRELEVKAIAPRSRDTWATLSLPGLRRLSCQTMQHDQWENYQNFIVRSECSLTELCINGDNQDSDLEDLVQLLQVTPTLQILRITQVPLNDTFFKILAWTAIMPVSLPMEIFLPKLHTFHFVIPDGSRRYFKWDSVPSFANAIPTDAQSRRPLKIIQLELRYTSVHDSDDEWLIEPEVLPRIRDLERSGIEVVITDCNNEDLIEKSIQRSVEIVPDDMFFS</sequence>
<dbReference type="OrthoDB" id="2269034at2759"/>
<dbReference type="Gene3D" id="3.80.10.10">
    <property type="entry name" value="Ribonuclease Inhibitor"/>
    <property type="match status" value="1"/>
</dbReference>
<gene>
    <name evidence="1" type="ORF">CPB83DRAFT_69984</name>
</gene>
<dbReference type="Proteomes" id="UP000807306">
    <property type="component" value="Unassembled WGS sequence"/>
</dbReference>
<organism evidence="1 2">
    <name type="scientific">Crepidotus variabilis</name>
    <dbReference type="NCBI Taxonomy" id="179855"/>
    <lineage>
        <taxon>Eukaryota</taxon>
        <taxon>Fungi</taxon>
        <taxon>Dikarya</taxon>
        <taxon>Basidiomycota</taxon>
        <taxon>Agaricomycotina</taxon>
        <taxon>Agaricomycetes</taxon>
        <taxon>Agaricomycetidae</taxon>
        <taxon>Agaricales</taxon>
        <taxon>Agaricineae</taxon>
        <taxon>Crepidotaceae</taxon>
        <taxon>Crepidotus</taxon>
    </lineage>
</organism>
<evidence type="ECO:0000313" key="1">
    <source>
        <dbReference type="EMBL" id="KAF9522944.1"/>
    </source>
</evidence>
<dbReference type="AlphaFoldDB" id="A0A9P6E5L0"/>
<accession>A0A9P6E5L0</accession>
<name>A0A9P6E5L0_9AGAR</name>
<protein>
    <recommendedName>
        <fullName evidence="3">F-box domain-containing protein</fullName>
    </recommendedName>
</protein>
<comment type="caution">
    <text evidence="1">The sequence shown here is derived from an EMBL/GenBank/DDBJ whole genome shotgun (WGS) entry which is preliminary data.</text>
</comment>
<dbReference type="InterPro" id="IPR032675">
    <property type="entry name" value="LRR_dom_sf"/>
</dbReference>